<feature type="coiled-coil region" evidence="1">
    <location>
        <begin position="841"/>
        <end position="951"/>
    </location>
</feature>
<keyword evidence="4" id="KW-0540">Nuclease</keyword>
<dbReference type="PANTHER" id="PTHR32114:SF2">
    <property type="entry name" value="ABC TRANSPORTER ABCH.3"/>
    <property type="match status" value="1"/>
</dbReference>
<feature type="coiled-coil region" evidence="1">
    <location>
        <begin position="740"/>
        <end position="788"/>
    </location>
</feature>
<dbReference type="Gene3D" id="3.40.50.300">
    <property type="entry name" value="P-loop containing nucleotide triphosphate hydrolases"/>
    <property type="match status" value="2"/>
</dbReference>
<dbReference type="AlphaFoldDB" id="A0A7W5XXD5"/>
<dbReference type="SUPFAM" id="SSF52540">
    <property type="entry name" value="P-loop containing nucleoside triphosphate hydrolases"/>
    <property type="match status" value="1"/>
</dbReference>
<feature type="domain" description="Rad50/SbcC-type AAA" evidence="3">
    <location>
        <begin position="5"/>
        <end position="247"/>
    </location>
</feature>
<dbReference type="Proteomes" id="UP000541425">
    <property type="component" value="Unassembled WGS sequence"/>
</dbReference>
<protein>
    <submittedName>
        <fullName evidence="4">DNA repair exonuclease SbcCD ATPase subunit</fullName>
    </submittedName>
</protein>
<comment type="caution">
    <text evidence="4">The sequence shown here is derived from an EMBL/GenBank/DDBJ whole genome shotgun (WGS) entry which is preliminary data.</text>
</comment>
<evidence type="ECO:0000259" key="3">
    <source>
        <dbReference type="Pfam" id="PF13476"/>
    </source>
</evidence>
<dbReference type="Pfam" id="PF13558">
    <property type="entry name" value="SbcC_Walker_B"/>
    <property type="match status" value="1"/>
</dbReference>
<keyword evidence="4" id="KW-0378">Hydrolase</keyword>
<evidence type="ECO:0000256" key="2">
    <source>
        <dbReference type="SAM" id="MobiDB-lite"/>
    </source>
</evidence>
<dbReference type="InterPro" id="IPR027417">
    <property type="entry name" value="P-loop_NTPase"/>
</dbReference>
<feature type="compositionally biased region" description="Polar residues" evidence="2">
    <location>
        <begin position="459"/>
        <end position="468"/>
    </location>
</feature>
<feature type="compositionally biased region" description="Basic and acidic residues" evidence="2">
    <location>
        <begin position="469"/>
        <end position="478"/>
    </location>
</feature>
<dbReference type="PANTHER" id="PTHR32114">
    <property type="entry name" value="ABC TRANSPORTER ABCH.3"/>
    <property type="match status" value="1"/>
</dbReference>
<reference evidence="4 5" key="1">
    <citation type="submission" date="2020-08" db="EMBL/GenBank/DDBJ databases">
        <title>Genomic Encyclopedia of Type Strains, Phase IV (KMG-IV): sequencing the most valuable type-strain genomes for metagenomic binning, comparative biology and taxonomic classification.</title>
        <authorList>
            <person name="Goeker M."/>
        </authorList>
    </citation>
    <scope>NUCLEOTIDE SEQUENCE [LARGE SCALE GENOMIC DNA]</scope>
    <source>
        <strain evidence="4 5">DSM 22548</strain>
    </source>
</reference>
<name>A0A7W5XXD5_9BACT</name>
<accession>A0A7W5XXD5</accession>
<proteinExistence type="predicted"/>
<feature type="coiled-coil region" evidence="1">
    <location>
        <begin position="347"/>
        <end position="440"/>
    </location>
</feature>
<dbReference type="GO" id="GO:0004527">
    <property type="term" value="F:exonuclease activity"/>
    <property type="evidence" value="ECO:0007669"/>
    <property type="project" value="UniProtKB-KW"/>
</dbReference>
<gene>
    <name evidence="4" type="ORF">FHS60_000701</name>
</gene>
<feature type="coiled-coil region" evidence="1">
    <location>
        <begin position="630"/>
        <end position="671"/>
    </location>
</feature>
<dbReference type="Gene3D" id="1.10.287.1490">
    <property type="match status" value="1"/>
</dbReference>
<dbReference type="EMBL" id="JACICA010000002">
    <property type="protein sequence ID" value="MBB3702248.1"/>
    <property type="molecule type" value="Genomic_DNA"/>
</dbReference>
<dbReference type="GO" id="GO:0016887">
    <property type="term" value="F:ATP hydrolysis activity"/>
    <property type="evidence" value="ECO:0007669"/>
    <property type="project" value="InterPro"/>
</dbReference>
<keyword evidence="4" id="KW-0269">Exonuclease</keyword>
<dbReference type="Pfam" id="PF13476">
    <property type="entry name" value="AAA_23"/>
    <property type="match status" value="1"/>
</dbReference>
<dbReference type="InterPro" id="IPR038729">
    <property type="entry name" value="Rad50/SbcC_AAA"/>
</dbReference>
<feature type="coiled-coil region" evidence="1">
    <location>
        <begin position="272"/>
        <end position="299"/>
    </location>
</feature>
<evidence type="ECO:0000313" key="5">
    <source>
        <dbReference type="Proteomes" id="UP000541425"/>
    </source>
</evidence>
<keyword evidence="1" id="KW-0175">Coiled coil</keyword>
<evidence type="ECO:0000313" key="4">
    <source>
        <dbReference type="EMBL" id="MBB3702248.1"/>
    </source>
</evidence>
<organism evidence="4 5">
    <name type="scientific">Alloprevotella rava</name>
    <dbReference type="NCBI Taxonomy" id="671218"/>
    <lineage>
        <taxon>Bacteria</taxon>
        <taxon>Pseudomonadati</taxon>
        <taxon>Bacteroidota</taxon>
        <taxon>Bacteroidia</taxon>
        <taxon>Bacteroidales</taxon>
        <taxon>Prevotellaceae</taxon>
        <taxon>Alloprevotella</taxon>
    </lineage>
</organism>
<sequence>MKIDKIILSNLTSFEGEQVIDFTAEPLRSAGLFAICGDTGAGKSTLLDAICLALYDEAPRLDNAERLNKEMLSQDDSVVKNLQTYDTRNLLRRGKKEAYAQVEFTMPDGARYEAGWSCRMKRTGNYDDVQRSFRQLAPKKTTFNGRNSEIQQKITEIIGLDYTQFSRTVMLAQNSFATFLQAKKSDKSSLLEKLTGTDIYGRISQKIHELHADAEKQVLEMDSNIKGLLSYCLTPDELDELNNDLHQKTAAHNFAGEKQKSIDEQLLWLNNYAQTKAQLEAAENHNMEAQKRVVEMRGEQLKLERYDSVQEVLPLFQKIEVRANDIEQLKAQDEEIMSQLSDCRTRLKQAISALDTSKEQTADAENEQMRWQPAINKGNQLSGEISEAENQVTKLLQQLKQAQGTLIDRQTRYHEKLAVMEKTEEEIKEKELHRQTLNVHRVMFDKFELVKDKLASFRTESTQNAQDSNELKTKQAEHKTLSDTLERLEKKQQEDQAQLNRLKSELLIHRQANQGHNGDELQLRLSQLRNRLQGLKPARELWKRIVTGYERIDERRAKIARDTGNLEQTRKDLERTRLEMMVRKEDVERKRESYMLSNSENIQRLRKNLKEGTACPVCGATHHPYHTETQRELGNLIENLSKDFDEAEELFKNAEKKFSELSNKLAADEAELKADKTYLQELEQSQAADETEWQNYVYLDPSFTDCSPTTNRSARFTLFGMLIDNTMKSCEESTKDMDTYNQHQNLINEITEKIEQFNARIQINENQVNTFRSDLKIKQSDIERLQQNLHRSDRVCSELYRDLDSMITLSSWLTEWQKNSDNFRLRLNNLFDDWNRTNNSLEDLNGKINILREEVKTMKDNETEANRQLVQARDEKDAALQRLNDKREEMRRLFGESSPSLEEERLKKYIAGMLQAQQKAQEAFDSTNNELNRLEGQHKNLEKTRRQKQEEYSDGMSTMDLWILKFNGTHAPIQMTELKQIFSDPRNWNELRTELDARKKAATLAAHQVEQVRKALLQLQAESNRPANTDDNTRQQLIEQQQALIEQQAQLNEAIVGLRTRLQAHNNSIAQSQERKEEFQQAKDNAAEWQRLDQLLGSADGKKFRELAQSYTFRFLVNHANVQLEKFCPRYRLQNMPGTLMLEIIDRDMFDEKRYVSSLSGGETFVVSLTLALGLANLSSSGLSIGSLFIDEGFGNLDHESLELVMQALSSLEDSQGRKVGVISHTDQIRNQISPQIRVEKLPSSGQSRITIV</sequence>
<feature type="region of interest" description="Disordered" evidence="2">
    <location>
        <begin position="459"/>
        <end position="478"/>
    </location>
</feature>
<evidence type="ECO:0000256" key="1">
    <source>
        <dbReference type="SAM" id="Coils"/>
    </source>
</evidence>
<dbReference type="RefSeq" id="WP_183694923.1">
    <property type="nucleotide sequence ID" value="NZ_JACICA010000002.1"/>
</dbReference>
<feature type="coiled-coil region" evidence="1">
    <location>
        <begin position="1034"/>
        <end position="1082"/>
    </location>
</feature>
<dbReference type="GO" id="GO:0006302">
    <property type="term" value="P:double-strand break repair"/>
    <property type="evidence" value="ECO:0007669"/>
    <property type="project" value="InterPro"/>
</dbReference>